<evidence type="ECO:0000313" key="3">
    <source>
        <dbReference type="Proteomes" id="UP001218218"/>
    </source>
</evidence>
<organism evidence="2 3">
    <name type="scientific">Mycena albidolilacea</name>
    <dbReference type="NCBI Taxonomy" id="1033008"/>
    <lineage>
        <taxon>Eukaryota</taxon>
        <taxon>Fungi</taxon>
        <taxon>Dikarya</taxon>
        <taxon>Basidiomycota</taxon>
        <taxon>Agaricomycotina</taxon>
        <taxon>Agaricomycetes</taxon>
        <taxon>Agaricomycetidae</taxon>
        <taxon>Agaricales</taxon>
        <taxon>Marasmiineae</taxon>
        <taxon>Mycenaceae</taxon>
        <taxon>Mycena</taxon>
    </lineage>
</organism>
<comment type="caution">
    <text evidence="2">The sequence shown here is derived from an EMBL/GenBank/DDBJ whole genome shotgun (WGS) entry which is preliminary data.</text>
</comment>
<proteinExistence type="predicted"/>
<dbReference type="Proteomes" id="UP001218218">
    <property type="component" value="Unassembled WGS sequence"/>
</dbReference>
<feature type="region of interest" description="Disordered" evidence="1">
    <location>
        <begin position="242"/>
        <end position="298"/>
    </location>
</feature>
<reference evidence="2" key="1">
    <citation type="submission" date="2023-03" db="EMBL/GenBank/DDBJ databases">
        <title>Massive genome expansion in bonnet fungi (Mycena s.s.) driven by repeated elements and novel gene families across ecological guilds.</title>
        <authorList>
            <consortium name="Lawrence Berkeley National Laboratory"/>
            <person name="Harder C.B."/>
            <person name="Miyauchi S."/>
            <person name="Viragh M."/>
            <person name="Kuo A."/>
            <person name="Thoen E."/>
            <person name="Andreopoulos B."/>
            <person name="Lu D."/>
            <person name="Skrede I."/>
            <person name="Drula E."/>
            <person name="Henrissat B."/>
            <person name="Morin E."/>
            <person name="Kohler A."/>
            <person name="Barry K."/>
            <person name="LaButti K."/>
            <person name="Morin E."/>
            <person name="Salamov A."/>
            <person name="Lipzen A."/>
            <person name="Mereny Z."/>
            <person name="Hegedus B."/>
            <person name="Baldrian P."/>
            <person name="Stursova M."/>
            <person name="Weitz H."/>
            <person name="Taylor A."/>
            <person name="Grigoriev I.V."/>
            <person name="Nagy L.G."/>
            <person name="Martin F."/>
            <person name="Kauserud H."/>
        </authorList>
    </citation>
    <scope>NUCLEOTIDE SEQUENCE</scope>
    <source>
        <strain evidence="2">CBHHK002</strain>
    </source>
</reference>
<name>A0AAD6ZAW5_9AGAR</name>
<sequence>MLRSWVKHMGCLVYKEPTVAFNVDLVRLASLNVDLTERRSYRTLGLRLCVHVPQNAASVGGPGPAIPKLIGAALVNYPTTFWVTLLLTHEDESQRNRNLLRGVPWSNRPKLRNEIFPNRPPRHMCCDAWAQHTVIVEEDEVKEAQQQAERRRPNESARPRAQMLRHLRLLVHCTSSTRTRSRASAPRCALSVSSRTHSRTLTLDAMLDPPTERSYPSGWEHALRRIRVPRPKDTFALTTPIPELAHATPVPQNPDGALTQPRAPSGTQTLPNARTTASRSRRHTRGHIPPSRPHVQHR</sequence>
<keyword evidence="3" id="KW-1185">Reference proteome</keyword>
<dbReference type="AlphaFoldDB" id="A0AAD6ZAW5"/>
<evidence type="ECO:0000256" key="1">
    <source>
        <dbReference type="SAM" id="MobiDB-lite"/>
    </source>
</evidence>
<gene>
    <name evidence="2" type="ORF">DFH08DRAFT_894861</name>
</gene>
<evidence type="ECO:0000313" key="2">
    <source>
        <dbReference type="EMBL" id="KAJ7314824.1"/>
    </source>
</evidence>
<dbReference type="EMBL" id="JARIHO010000065">
    <property type="protein sequence ID" value="KAJ7314824.1"/>
    <property type="molecule type" value="Genomic_DNA"/>
</dbReference>
<accession>A0AAD6ZAW5</accession>
<protein>
    <submittedName>
        <fullName evidence="2">Uncharacterized protein</fullName>
    </submittedName>
</protein>